<feature type="disulfide bond" evidence="3">
    <location>
        <begin position="110"/>
        <end position="118"/>
    </location>
</feature>
<dbReference type="GO" id="GO:0006508">
    <property type="term" value="P:proteolysis"/>
    <property type="evidence" value="ECO:0007669"/>
    <property type="project" value="InterPro"/>
</dbReference>
<organism evidence="6">
    <name type="scientific">Zabrotes subfasciatus</name>
    <name type="common">Mexican bean weevil</name>
    <dbReference type="NCBI Taxonomy" id="122865"/>
    <lineage>
        <taxon>Eukaryota</taxon>
        <taxon>Metazoa</taxon>
        <taxon>Ecdysozoa</taxon>
        <taxon>Arthropoda</taxon>
        <taxon>Hexapoda</taxon>
        <taxon>Insecta</taxon>
        <taxon>Pterygota</taxon>
        <taxon>Neoptera</taxon>
        <taxon>Endopterygota</taxon>
        <taxon>Coleoptera</taxon>
        <taxon>Polyphaga</taxon>
        <taxon>Cucujiformia</taxon>
        <taxon>Chrysomeloidea</taxon>
        <taxon>Chrysomelidae</taxon>
        <taxon>Bruchinae</taxon>
        <taxon>Amblycerini</taxon>
        <taxon>Zabrotes</taxon>
    </lineage>
</organism>
<reference evidence="6" key="1">
    <citation type="journal article" date="2022" name="Insect Mol. Biol.">
        <title>Recruitment of lysosomal cathepsins B, L, and D as digestive enzymes in Coleoptera.</title>
        <authorList>
            <person name="Silva C.P."/>
            <person name="Dias R.O."/>
            <person name="Bernardes V."/>
            <person name="Barroso I.G."/>
            <person name="Cardoso C."/>
            <person name="Ferreira C."/>
            <person name="Terra W.R."/>
        </authorList>
    </citation>
    <scope>NUCLEOTIDE SEQUENCE</scope>
</reference>
<proteinExistence type="evidence at transcript level"/>
<dbReference type="PANTHER" id="PTHR47966">
    <property type="entry name" value="BETA-SITE APP-CLEAVING ENZYME, ISOFORM A-RELATED"/>
    <property type="match status" value="1"/>
</dbReference>
<dbReference type="SUPFAM" id="SSF50630">
    <property type="entry name" value="Acid proteases"/>
    <property type="match status" value="1"/>
</dbReference>
<dbReference type="PRINTS" id="PR00792">
    <property type="entry name" value="PEPSIN"/>
</dbReference>
<dbReference type="Gene3D" id="2.40.70.10">
    <property type="entry name" value="Acid Proteases"/>
    <property type="match status" value="2"/>
</dbReference>
<feature type="signal peptide" evidence="4">
    <location>
        <begin position="1"/>
        <end position="19"/>
    </location>
</feature>
<name>A0A8K1XCT3_ZABSU</name>
<dbReference type="GO" id="GO:0005764">
    <property type="term" value="C:lysosome"/>
    <property type="evidence" value="ECO:0007669"/>
    <property type="project" value="TreeGrafter"/>
</dbReference>
<evidence type="ECO:0000256" key="1">
    <source>
        <dbReference type="ARBA" id="ARBA00007447"/>
    </source>
</evidence>
<comment type="similarity">
    <text evidence="1">Belongs to the peptidase A1 family.</text>
</comment>
<dbReference type="FunFam" id="2.40.70.10:FF:000044">
    <property type="entry name" value="Lysosomal aspartic protease"/>
    <property type="match status" value="1"/>
</dbReference>
<dbReference type="GO" id="GO:0004190">
    <property type="term" value="F:aspartic-type endopeptidase activity"/>
    <property type="evidence" value="ECO:0007669"/>
    <property type="project" value="InterPro"/>
</dbReference>
<dbReference type="Gene3D" id="2.60.40.1960">
    <property type="match status" value="1"/>
</dbReference>
<feature type="active site" evidence="2">
    <location>
        <position position="97"/>
    </location>
</feature>
<dbReference type="AlphaFoldDB" id="A0A8K1XCT3"/>
<dbReference type="InterPro" id="IPR001461">
    <property type="entry name" value="Aspartic_peptidase_A1"/>
</dbReference>
<feature type="active site" evidence="2">
    <location>
        <position position="299"/>
    </location>
</feature>
<dbReference type="InterPro" id="IPR033121">
    <property type="entry name" value="PEPTIDASE_A1"/>
</dbReference>
<keyword evidence="3" id="KW-1015">Disulfide bond</keyword>
<dbReference type="PROSITE" id="PS51767">
    <property type="entry name" value="PEPTIDASE_A1"/>
    <property type="match status" value="1"/>
</dbReference>
<dbReference type="PANTHER" id="PTHR47966:SF51">
    <property type="entry name" value="BETA-SITE APP-CLEAVING ENZYME, ISOFORM A-RELATED"/>
    <property type="match status" value="1"/>
</dbReference>
<sequence>MSSFWVIVLFLLFTPRTYCFKEKHGYVRIDLHRQKSIRHLLLENPDLIDRIGLNEWLSKPGPPRTNDSINLYRYLDNEFYGKIVIGQPGQTLNVAFDTAWTLSWVLSSGCQKYITPGCWFHNLYDHTKSSFYRKDGQPYIGKEGNYNLTGFYSYENISIAHSNVTAFRFIEITDVPWMYFFNKADGVLGLGVKQPTDEYIPFFYALHDQKKINRLLFSIYLNRDRQSAQGGNVILGFVDKKHVHHVKYPNGSIIYDEIKYLPIDPTQYWQFSMDRILVSTSKNVINMTLCAEGCKAISDTSSTRIIGPEDEIAKIHNFIKAQRFFLGDIWTVTCSTVNKLPKIDFVLGGQHFRLKGPDYIVRATFSSMEICISAFGPNNVPTEENLWVLGGAFLSEFYSIYDIENKQIGFVKAF</sequence>
<feature type="chain" id="PRO_5035454405" evidence="4">
    <location>
        <begin position="20"/>
        <end position="414"/>
    </location>
</feature>
<accession>A0A8K1XCT3</accession>
<evidence type="ECO:0000256" key="4">
    <source>
        <dbReference type="SAM" id="SignalP"/>
    </source>
</evidence>
<feature type="domain" description="Peptidase A1" evidence="5">
    <location>
        <begin position="79"/>
        <end position="411"/>
    </location>
</feature>
<dbReference type="InterPro" id="IPR021109">
    <property type="entry name" value="Peptidase_aspartic_dom_sf"/>
</dbReference>
<evidence type="ECO:0000256" key="2">
    <source>
        <dbReference type="PIRSR" id="PIRSR601461-1"/>
    </source>
</evidence>
<evidence type="ECO:0000313" key="6">
    <source>
        <dbReference type="EMBL" id="UHM21926.1"/>
    </source>
</evidence>
<dbReference type="Pfam" id="PF00026">
    <property type="entry name" value="Asp"/>
    <property type="match status" value="1"/>
</dbReference>
<evidence type="ECO:0000259" key="5">
    <source>
        <dbReference type="PROSITE" id="PS51767"/>
    </source>
</evidence>
<dbReference type="EMBL" id="MW658839">
    <property type="protein sequence ID" value="UHM21926.1"/>
    <property type="molecule type" value="mRNA"/>
</dbReference>
<keyword evidence="4" id="KW-0732">Signal</keyword>
<evidence type="ECO:0000256" key="3">
    <source>
        <dbReference type="PIRSR" id="PIRSR601461-2"/>
    </source>
</evidence>
<protein>
    <submittedName>
        <fullName evidence="6">Cathepsin D2</fullName>
    </submittedName>
</protein>
<feature type="disulfide bond" evidence="3">
    <location>
        <begin position="334"/>
        <end position="371"/>
    </location>
</feature>
<dbReference type="FunFam" id="2.40.70.10:FF:000008">
    <property type="entry name" value="Cathepsin D"/>
    <property type="match status" value="1"/>
</dbReference>